<accession>A0A1Y1SBS2</accession>
<name>A0A1Y1SBS2_9GAMM</name>
<dbReference type="EMBL" id="AQQV01000003">
    <property type="protein sequence ID" value="ORE86090.1"/>
    <property type="molecule type" value="Genomic_DNA"/>
</dbReference>
<dbReference type="AlphaFoldDB" id="A0A1Y1SBS2"/>
<evidence type="ECO:0000313" key="2">
    <source>
        <dbReference type="Proteomes" id="UP000192342"/>
    </source>
</evidence>
<dbReference type="Proteomes" id="UP000192342">
    <property type="component" value="Unassembled WGS sequence"/>
</dbReference>
<dbReference type="RefSeq" id="WP_083562168.1">
    <property type="nucleotide sequence ID" value="NZ_AQQV01000003.1"/>
</dbReference>
<protein>
    <submittedName>
        <fullName evidence="1">Uncharacterized protein</fullName>
    </submittedName>
</protein>
<reference evidence="1 2" key="1">
    <citation type="submission" date="2013-04" db="EMBL/GenBank/DDBJ databases">
        <title>Oceanococcus atlanticus 22II-S10r2 Genome Sequencing.</title>
        <authorList>
            <person name="Lai Q."/>
            <person name="Li G."/>
            <person name="Shao Z."/>
        </authorList>
    </citation>
    <scope>NUCLEOTIDE SEQUENCE [LARGE SCALE GENOMIC DNA]</scope>
    <source>
        <strain evidence="1 2">22II-S10r2</strain>
    </source>
</reference>
<keyword evidence="2" id="KW-1185">Reference proteome</keyword>
<evidence type="ECO:0000313" key="1">
    <source>
        <dbReference type="EMBL" id="ORE86090.1"/>
    </source>
</evidence>
<proteinExistence type="predicted"/>
<dbReference type="STRING" id="1317117.ATO7_12373"/>
<gene>
    <name evidence="1" type="ORF">ATO7_12373</name>
</gene>
<organism evidence="1 2">
    <name type="scientific">Oceanococcus atlanticus</name>
    <dbReference type="NCBI Taxonomy" id="1317117"/>
    <lineage>
        <taxon>Bacteria</taxon>
        <taxon>Pseudomonadati</taxon>
        <taxon>Pseudomonadota</taxon>
        <taxon>Gammaproteobacteria</taxon>
        <taxon>Chromatiales</taxon>
        <taxon>Oceanococcaceae</taxon>
        <taxon>Oceanococcus</taxon>
    </lineage>
</organism>
<sequence>MRQIKVAFLDLEDSDQRPLKSALGVCTRALDTQFEWTAPHSADICIVNVHGRSPKPDNAVLVRFSSHKNGVPVDLARPVHTRVMIDVFSKAIKDVAKKAPSYQRSGVTVKRYRGAIVE</sequence>
<comment type="caution">
    <text evidence="1">The sequence shown here is derived from an EMBL/GenBank/DDBJ whole genome shotgun (WGS) entry which is preliminary data.</text>
</comment>